<sequence length="280" mass="31506">MEDHRPLRSELCLVGGQLGILIPLHGENTGLEASVPGSTDMAERIWLDIPYSQKDEAKALGARWDAQARRWYAPRHGMAALDRWTALPPVPDLLPGEDRSWGAGLFVDLVPSSCWFTNVRTCVSEKDWERLRRMITERAGRRCEACGRGEDRGARRHLEAHERWAYDDATLTQRLRRLICLCGDCHTATHFGLATVRGVDTQALAHLCTVTGMTSVQARRHVDEAFGLWRYRSRFTWRLDLSVLTNAGVTLARPPEAEARDRAAREGLRAARAIDAETGR</sequence>
<organism evidence="2 3">
    <name type="scientific">Streptosporangium pseudovulgare</name>
    <dbReference type="NCBI Taxonomy" id="35765"/>
    <lineage>
        <taxon>Bacteria</taxon>
        <taxon>Bacillati</taxon>
        <taxon>Actinomycetota</taxon>
        <taxon>Actinomycetes</taxon>
        <taxon>Streptosporangiales</taxon>
        <taxon>Streptosporangiaceae</taxon>
        <taxon>Streptosporangium</taxon>
    </lineage>
</organism>
<comment type="caution">
    <text evidence="2">The sequence shown here is derived from an EMBL/GenBank/DDBJ whole genome shotgun (WGS) entry which is preliminary data.</text>
</comment>
<feature type="domain" description="DUF5710" evidence="1">
    <location>
        <begin position="44"/>
        <end position="84"/>
    </location>
</feature>
<dbReference type="EMBL" id="BMQJ01000034">
    <property type="protein sequence ID" value="GGQ33812.1"/>
    <property type="molecule type" value="Genomic_DNA"/>
</dbReference>
<keyword evidence="3" id="KW-1185">Reference proteome</keyword>
<name>A0ABQ2RMC4_9ACTN</name>
<dbReference type="Proteomes" id="UP000611554">
    <property type="component" value="Unassembled WGS sequence"/>
</dbReference>
<proteinExistence type="predicted"/>
<evidence type="ECO:0000313" key="3">
    <source>
        <dbReference type="Proteomes" id="UP000611554"/>
    </source>
</evidence>
<evidence type="ECO:0000259" key="1">
    <source>
        <dbReference type="Pfam" id="PF18974"/>
    </source>
</evidence>
<dbReference type="Pfam" id="PF18974">
    <property type="entry name" value="DUF5710"/>
    <property type="match status" value="1"/>
</dbReference>
<protein>
    <recommendedName>
        <fullName evidence="1">DUF5710 domain-containing protein</fullName>
    </recommendedName>
</protein>
<dbReference type="InterPro" id="IPR043764">
    <property type="entry name" value="DUF5710"/>
</dbReference>
<reference evidence="3" key="1">
    <citation type="journal article" date="2019" name="Int. J. Syst. Evol. Microbiol.">
        <title>The Global Catalogue of Microorganisms (GCM) 10K type strain sequencing project: providing services to taxonomists for standard genome sequencing and annotation.</title>
        <authorList>
            <consortium name="The Broad Institute Genomics Platform"/>
            <consortium name="The Broad Institute Genome Sequencing Center for Infectious Disease"/>
            <person name="Wu L."/>
            <person name="Ma J."/>
        </authorList>
    </citation>
    <scope>NUCLEOTIDE SEQUENCE [LARGE SCALE GENOMIC DNA]</scope>
    <source>
        <strain evidence="3">JCM 3115</strain>
    </source>
</reference>
<accession>A0ABQ2RMC4</accession>
<gene>
    <name evidence="2" type="ORF">GCM10010140_74820</name>
</gene>
<evidence type="ECO:0000313" key="2">
    <source>
        <dbReference type="EMBL" id="GGQ33812.1"/>
    </source>
</evidence>